<evidence type="ECO:0000313" key="2">
    <source>
        <dbReference type="EMBL" id="MBW8184390.1"/>
    </source>
</evidence>
<keyword evidence="3" id="KW-1185">Reference proteome</keyword>
<keyword evidence="1" id="KW-0732">Signal</keyword>
<reference evidence="2 3" key="1">
    <citation type="submission" date="2021-07" db="EMBL/GenBank/DDBJ databases">
        <title>Shewanella sp. nov, isolated from SCS.</title>
        <authorList>
            <person name="Cao W.R."/>
        </authorList>
    </citation>
    <scope>NUCLEOTIDE SEQUENCE [LARGE SCALE GENOMIC DNA]</scope>
    <source>
        <strain evidence="2 3">NR704-98</strain>
    </source>
</reference>
<accession>A0ABS7E4B4</accession>
<organism evidence="2 3">
    <name type="scientific">Shewanella nanhaiensis</name>
    <dbReference type="NCBI Taxonomy" id="2864872"/>
    <lineage>
        <taxon>Bacteria</taxon>
        <taxon>Pseudomonadati</taxon>
        <taxon>Pseudomonadota</taxon>
        <taxon>Gammaproteobacteria</taxon>
        <taxon>Alteromonadales</taxon>
        <taxon>Shewanellaceae</taxon>
        <taxon>Shewanella</taxon>
    </lineage>
</organism>
<dbReference type="RefSeq" id="WP_220109910.1">
    <property type="nucleotide sequence ID" value="NZ_JAHZST010000007.1"/>
</dbReference>
<evidence type="ECO:0000256" key="1">
    <source>
        <dbReference type="SAM" id="SignalP"/>
    </source>
</evidence>
<dbReference type="EMBL" id="JAHZST010000007">
    <property type="protein sequence ID" value="MBW8184390.1"/>
    <property type="molecule type" value="Genomic_DNA"/>
</dbReference>
<proteinExistence type="predicted"/>
<feature type="signal peptide" evidence="1">
    <location>
        <begin position="1"/>
        <end position="20"/>
    </location>
</feature>
<gene>
    <name evidence="2" type="ORF">K0625_11960</name>
</gene>
<evidence type="ECO:0000313" key="3">
    <source>
        <dbReference type="Proteomes" id="UP001195963"/>
    </source>
</evidence>
<protein>
    <submittedName>
        <fullName evidence="2">Uncharacterized protein</fullName>
    </submittedName>
</protein>
<name>A0ABS7E4B4_9GAMM</name>
<dbReference type="Proteomes" id="UP001195963">
    <property type="component" value="Unassembled WGS sequence"/>
</dbReference>
<feature type="chain" id="PRO_5047016581" evidence="1">
    <location>
        <begin position="21"/>
        <end position="258"/>
    </location>
</feature>
<comment type="caution">
    <text evidence="2">The sequence shown here is derived from an EMBL/GenBank/DDBJ whole genome shotgun (WGS) entry which is preliminary data.</text>
</comment>
<sequence>MKYSLLSTAILLTVSQNCFAHSEGIEEAVSKKEVSRFQCAQLAPTNIKLEYDVIQSDRFGTPKASYSMRLIKNQHQVIYQTSPQTFEAWDKNGEYIRYFPEERRSITYRPSDLRSLNISYDLLQQFHLVSPKLKSQLERGENTQASCFQLEQYSGQQGGQNLKLKWIASLALPYQFSITHDHGSVHYQLRDASPMTSDKANTITQGYHDLDFADVGDSESDPFIAKMITQGFIQHGSSGFYDTDGNSLSDEAHHGHGH</sequence>